<sequence length="314" mass="35134">MNLSSISAALTTLDLRSCLISRDNRLVLEHYRTPNTATELAKINSCTKSVLSALICIAMDKGLLPQPDAPLTLFYPQLSLDPDHRKTEIKLEHLLTMSAGFNWTEFGGQNSFPRMTRSPDWVRFVLEQPMSDTPGARMVYNSGVSQLLSAILRQAAGMSTAKFAEHYLFGPLGIKAYEWEVDPQGVHTGGFGLKLRPSDLLKLGQLYLQEGMWENTKLISPERVNRSTETALHVEAPYRGGYGWHWWTDVYTSAAQESSAASQAYFYARGYGGQFVYIMPELSTVVVLTEDQRRKKKPPVDVFREIIAPALLAP</sequence>
<dbReference type="SUPFAM" id="SSF56601">
    <property type="entry name" value="beta-lactamase/transpeptidase-like"/>
    <property type="match status" value="1"/>
</dbReference>
<dbReference type="PANTHER" id="PTHR43283">
    <property type="entry name" value="BETA-LACTAMASE-RELATED"/>
    <property type="match status" value="1"/>
</dbReference>
<gene>
    <name evidence="2" type="ORF">BSK56_19670</name>
</gene>
<proteinExistence type="predicted"/>
<name>A0ABX3H6Q4_PAEBO</name>
<dbReference type="InterPro" id="IPR001466">
    <property type="entry name" value="Beta-lactam-related"/>
</dbReference>
<dbReference type="InterPro" id="IPR012338">
    <property type="entry name" value="Beta-lactam/transpept-like"/>
</dbReference>
<dbReference type="Pfam" id="PF00144">
    <property type="entry name" value="Beta-lactamase"/>
    <property type="match status" value="1"/>
</dbReference>
<dbReference type="InterPro" id="IPR050789">
    <property type="entry name" value="Diverse_Enzym_Activities"/>
</dbReference>
<dbReference type="Gene3D" id="3.40.710.10">
    <property type="entry name" value="DD-peptidase/beta-lactamase superfamily"/>
    <property type="match status" value="1"/>
</dbReference>
<accession>A0ABX3H6Q4</accession>
<comment type="caution">
    <text evidence="2">The sequence shown here is derived from an EMBL/GenBank/DDBJ whole genome shotgun (WGS) entry which is preliminary data.</text>
</comment>
<dbReference type="RefSeq" id="WP_076112410.1">
    <property type="nucleotide sequence ID" value="NZ_MPTB01000026.1"/>
</dbReference>
<keyword evidence="2" id="KW-0378">Hydrolase</keyword>
<evidence type="ECO:0000313" key="3">
    <source>
        <dbReference type="Proteomes" id="UP000187412"/>
    </source>
</evidence>
<dbReference type="GO" id="GO:0016787">
    <property type="term" value="F:hydrolase activity"/>
    <property type="evidence" value="ECO:0007669"/>
    <property type="project" value="UniProtKB-KW"/>
</dbReference>
<organism evidence="2 3">
    <name type="scientific">Paenibacillus borealis</name>
    <dbReference type="NCBI Taxonomy" id="160799"/>
    <lineage>
        <taxon>Bacteria</taxon>
        <taxon>Bacillati</taxon>
        <taxon>Bacillota</taxon>
        <taxon>Bacilli</taxon>
        <taxon>Bacillales</taxon>
        <taxon>Paenibacillaceae</taxon>
        <taxon>Paenibacillus</taxon>
    </lineage>
</organism>
<reference evidence="2 3" key="1">
    <citation type="submission" date="2016-10" db="EMBL/GenBank/DDBJ databases">
        <title>Paenibacillus species isolates.</title>
        <authorList>
            <person name="Beno S.M."/>
        </authorList>
    </citation>
    <scope>NUCLEOTIDE SEQUENCE [LARGE SCALE GENOMIC DNA]</scope>
    <source>
        <strain evidence="2 3">FSL H7-0744</strain>
    </source>
</reference>
<protein>
    <submittedName>
        <fullName evidence="2">Serine hydrolase</fullName>
    </submittedName>
</protein>
<keyword evidence="3" id="KW-1185">Reference proteome</keyword>
<dbReference type="Proteomes" id="UP000187412">
    <property type="component" value="Unassembled WGS sequence"/>
</dbReference>
<feature type="domain" description="Beta-lactamase-related" evidence="1">
    <location>
        <begin position="19"/>
        <end position="289"/>
    </location>
</feature>
<evidence type="ECO:0000313" key="2">
    <source>
        <dbReference type="EMBL" id="OMD45342.1"/>
    </source>
</evidence>
<evidence type="ECO:0000259" key="1">
    <source>
        <dbReference type="Pfam" id="PF00144"/>
    </source>
</evidence>
<dbReference type="EMBL" id="MPTB01000026">
    <property type="protein sequence ID" value="OMD45342.1"/>
    <property type="molecule type" value="Genomic_DNA"/>
</dbReference>
<dbReference type="PANTHER" id="PTHR43283:SF7">
    <property type="entry name" value="BETA-LACTAMASE-RELATED DOMAIN-CONTAINING PROTEIN"/>
    <property type="match status" value="1"/>
</dbReference>